<protein>
    <submittedName>
        <fullName evidence="11">Spore germination protein KC</fullName>
    </submittedName>
</protein>
<dbReference type="InterPro" id="IPR046953">
    <property type="entry name" value="Spore_GerAC-like_C"/>
</dbReference>
<evidence type="ECO:0000313" key="11">
    <source>
        <dbReference type="EMBL" id="MBB3153426.1"/>
    </source>
</evidence>
<organism evidence="11 12">
    <name type="scientific">Paenibacillus endophyticus</name>
    <dbReference type="NCBI Taxonomy" id="1294268"/>
    <lineage>
        <taxon>Bacteria</taxon>
        <taxon>Bacillati</taxon>
        <taxon>Bacillota</taxon>
        <taxon>Bacilli</taxon>
        <taxon>Bacillales</taxon>
        <taxon>Paenibacillaceae</taxon>
        <taxon>Paenibacillus</taxon>
    </lineage>
</organism>
<evidence type="ECO:0000259" key="10">
    <source>
        <dbReference type="Pfam" id="PF25198"/>
    </source>
</evidence>
<evidence type="ECO:0000313" key="12">
    <source>
        <dbReference type="Proteomes" id="UP000518605"/>
    </source>
</evidence>
<dbReference type="NCBIfam" id="TIGR02887">
    <property type="entry name" value="spore_ger_x_C"/>
    <property type="match status" value="1"/>
</dbReference>
<dbReference type="InterPro" id="IPR057336">
    <property type="entry name" value="GerAC_N"/>
</dbReference>
<keyword evidence="3" id="KW-0309">Germination</keyword>
<reference evidence="11 12" key="1">
    <citation type="submission" date="2020-08" db="EMBL/GenBank/DDBJ databases">
        <title>Genomic Encyclopedia of Type Strains, Phase III (KMG-III): the genomes of soil and plant-associated and newly described type strains.</title>
        <authorList>
            <person name="Whitman W."/>
        </authorList>
    </citation>
    <scope>NUCLEOTIDE SEQUENCE [LARGE SCALE GENOMIC DNA]</scope>
    <source>
        <strain evidence="11 12">CECT 8234</strain>
    </source>
</reference>
<evidence type="ECO:0000256" key="5">
    <source>
        <dbReference type="ARBA" id="ARBA00023136"/>
    </source>
</evidence>
<dbReference type="EMBL" id="JACHXW010000010">
    <property type="protein sequence ID" value="MBB3153426.1"/>
    <property type="molecule type" value="Genomic_DNA"/>
</dbReference>
<evidence type="ECO:0000256" key="4">
    <source>
        <dbReference type="ARBA" id="ARBA00022729"/>
    </source>
</evidence>
<accession>A0A7W5C963</accession>
<sequence length="381" mass="42219">MKKWTLCLFVLCSLLPLSGCWSKFELTERGFVMGVALDLGENGDIEILTQIYRPSSAQTISSATTNASSINIKTNDQSVMEAIRDIPIHLGRKAQWSHLRVIIIGEKLAKSNNLGHLLDLFYRDHEPRGSISLMIAKGNAGKLFMKKPLIEQTTAQQFLRAKESSYITSAKTIDNTLLDLMLQLRSASGDAMVAYVYEDKDAKDIFSAAGLALLKKGKMKVVIPASKVEGLLMLRNDYRSGVIEVKCPGGHGENETAEVLSLKVKAKPVFKGEQISVNAEMQGDIAIGELKCTNINSHVIEQEFIKKVEDEILKQLNGTIKFLQANQMDVVGVADKIYRTNPGKWEQLKEGWDERFSEITFNIKLKLRLVTSGTISSKPAG</sequence>
<comment type="similarity">
    <text evidence="2">Belongs to the GerABKC lipoprotein family.</text>
</comment>
<keyword evidence="5" id="KW-0472">Membrane</keyword>
<comment type="caution">
    <text evidence="11">The sequence shown here is derived from an EMBL/GenBank/DDBJ whole genome shotgun (WGS) entry which is preliminary data.</text>
</comment>
<gene>
    <name evidence="11" type="ORF">FHS16_003488</name>
</gene>
<feature type="domain" description="Spore germination GerAC-like C-terminal" evidence="9">
    <location>
        <begin position="210"/>
        <end position="373"/>
    </location>
</feature>
<evidence type="ECO:0000256" key="7">
    <source>
        <dbReference type="ARBA" id="ARBA00023288"/>
    </source>
</evidence>
<evidence type="ECO:0000256" key="3">
    <source>
        <dbReference type="ARBA" id="ARBA00022544"/>
    </source>
</evidence>
<dbReference type="InterPro" id="IPR038501">
    <property type="entry name" value="Spore_GerAC_C_sf"/>
</dbReference>
<dbReference type="Pfam" id="PF05504">
    <property type="entry name" value="Spore_GerAC"/>
    <property type="match status" value="1"/>
</dbReference>
<evidence type="ECO:0000256" key="6">
    <source>
        <dbReference type="ARBA" id="ARBA00023139"/>
    </source>
</evidence>
<keyword evidence="7" id="KW-0449">Lipoprotein</keyword>
<dbReference type="AlphaFoldDB" id="A0A7W5C963"/>
<dbReference type="Gene3D" id="3.30.300.210">
    <property type="entry name" value="Nutrient germinant receptor protein C, domain 3"/>
    <property type="match status" value="1"/>
</dbReference>
<feature type="domain" description="Spore germination protein N-terminal" evidence="10">
    <location>
        <begin position="25"/>
        <end position="196"/>
    </location>
</feature>
<dbReference type="PANTHER" id="PTHR35789:SF1">
    <property type="entry name" value="SPORE GERMINATION PROTEIN B3"/>
    <property type="match status" value="1"/>
</dbReference>
<evidence type="ECO:0000256" key="2">
    <source>
        <dbReference type="ARBA" id="ARBA00007886"/>
    </source>
</evidence>
<keyword evidence="4 8" id="KW-0732">Signal</keyword>
<name>A0A7W5C963_9BACL</name>
<evidence type="ECO:0000256" key="8">
    <source>
        <dbReference type="SAM" id="SignalP"/>
    </source>
</evidence>
<dbReference type="Proteomes" id="UP000518605">
    <property type="component" value="Unassembled WGS sequence"/>
</dbReference>
<evidence type="ECO:0000259" key="9">
    <source>
        <dbReference type="Pfam" id="PF05504"/>
    </source>
</evidence>
<dbReference type="Gene3D" id="6.20.190.10">
    <property type="entry name" value="Nutrient germinant receptor protein C, domain 1"/>
    <property type="match status" value="1"/>
</dbReference>
<feature type="signal peptide" evidence="8">
    <location>
        <begin position="1"/>
        <end position="22"/>
    </location>
</feature>
<feature type="chain" id="PRO_5030807981" evidence="8">
    <location>
        <begin position="23"/>
        <end position="381"/>
    </location>
</feature>
<dbReference type="Pfam" id="PF25198">
    <property type="entry name" value="Spore_GerAC_N"/>
    <property type="match status" value="1"/>
</dbReference>
<keyword evidence="12" id="KW-1185">Reference proteome</keyword>
<keyword evidence="6" id="KW-0564">Palmitate</keyword>
<proteinExistence type="inferred from homology"/>
<comment type="subcellular location">
    <subcellularLocation>
        <location evidence="1">Membrane</location>
        <topology evidence="1">Lipid-anchor</topology>
    </subcellularLocation>
</comment>
<dbReference type="PANTHER" id="PTHR35789">
    <property type="entry name" value="SPORE GERMINATION PROTEIN B3"/>
    <property type="match status" value="1"/>
</dbReference>
<dbReference type="InterPro" id="IPR008844">
    <property type="entry name" value="Spore_GerAC-like"/>
</dbReference>
<dbReference type="RefSeq" id="WP_183564986.1">
    <property type="nucleotide sequence ID" value="NZ_CBCSLB010000007.1"/>
</dbReference>
<dbReference type="GO" id="GO:0009847">
    <property type="term" value="P:spore germination"/>
    <property type="evidence" value="ECO:0007669"/>
    <property type="project" value="InterPro"/>
</dbReference>
<evidence type="ECO:0000256" key="1">
    <source>
        <dbReference type="ARBA" id="ARBA00004635"/>
    </source>
</evidence>
<dbReference type="GO" id="GO:0016020">
    <property type="term" value="C:membrane"/>
    <property type="evidence" value="ECO:0007669"/>
    <property type="project" value="UniProtKB-SubCell"/>
</dbReference>